<dbReference type="Pfam" id="PF00535">
    <property type="entry name" value="Glycos_transf_2"/>
    <property type="match status" value="1"/>
</dbReference>
<feature type="domain" description="Glycosyltransferase 2-like" evidence="3">
    <location>
        <begin position="8"/>
        <end position="169"/>
    </location>
</feature>
<dbReference type="AlphaFoldDB" id="A0A016AFM6"/>
<evidence type="ECO:0000313" key="4">
    <source>
        <dbReference type="EMBL" id="EXZ45744.1"/>
    </source>
</evidence>
<name>A0A016AFM6_BACFG</name>
<dbReference type="Gene3D" id="3.90.550.10">
    <property type="entry name" value="Spore Coat Polysaccharide Biosynthesis Protein SpsA, Chain A"/>
    <property type="match status" value="1"/>
</dbReference>
<organism evidence="4 5">
    <name type="scientific">Bacteroides fragilis str. 2-F-2 #4</name>
    <dbReference type="NCBI Taxonomy" id="1339280"/>
    <lineage>
        <taxon>Bacteria</taxon>
        <taxon>Pseudomonadati</taxon>
        <taxon>Bacteroidota</taxon>
        <taxon>Bacteroidia</taxon>
        <taxon>Bacteroidales</taxon>
        <taxon>Bacteroidaceae</taxon>
        <taxon>Bacteroides</taxon>
    </lineage>
</organism>
<gene>
    <name evidence="4" type="ORF">M076_1041</name>
</gene>
<evidence type="ECO:0000259" key="3">
    <source>
        <dbReference type="Pfam" id="PF00535"/>
    </source>
</evidence>
<evidence type="ECO:0000313" key="5">
    <source>
        <dbReference type="Proteomes" id="UP000022272"/>
    </source>
</evidence>
<dbReference type="EMBL" id="JGDM01000019">
    <property type="protein sequence ID" value="EXZ45744.1"/>
    <property type="molecule type" value="Genomic_DNA"/>
</dbReference>
<dbReference type="Proteomes" id="UP000022272">
    <property type="component" value="Unassembled WGS sequence"/>
</dbReference>
<dbReference type="GO" id="GO:0016758">
    <property type="term" value="F:hexosyltransferase activity"/>
    <property type="evidence" value="ECO:0007669"/>
    <property type="project" value="UniProtKB-ARBA"/>
</dbReference>
<comment type="caution">
    <text evidence="4">The sequence shown here is derived from an EMBL/GenBank/DDBJ whole genome shotgun (WGS) entry which is preliminary data.</text>
</comment>
<reference evidence="4 5" key="1">
    <citation type="submission" date="2014-02" db="EMBL/GenBank/DDBJ databases">
        <authorList>
            <person name="Sears C."/>
            <person name="Carroll K."/>
            <person name="Sack B.R."/>
            <person name="Qadri F."/>
            <person name="Myers L.L."/>
            <person name="Chung G.-T."/>
            <person name="Escheverria P."/>
            <person name="Fraser C.M."/>
            <person name="Sadzewicz L."/>
            <person name="Shefchek K.A."/>
            <person name="Tallon L."/>
            <person name="Das S.P."/>
            <person name="Daugherty S."/>
            <person name="Mongodin E.F."/>
        </authorList>
    </citation>
    <scope>NUCLEOTIDE SEQUENCE [LARGE SCALE GENOMIC DNA]</scope>
    <source>
        <strain evidence="4 5">2-F-2 #4</strain>
    </source>
</reference>
<proteinExistence type="predicted"/>
<keyword evidence="2 4" id="KW-0808">Transferase</keyword>
<dbReference type="CDD" id="cd00761">
    <property type="entry name" value="Glyco_tranf_GTA_type"/>
    <property type="match status" value="1"/>
</dbReference>
<dbReference type="InterPro" id="IPR001173">
    <property type="entry name" value="Glyco_trans_2-like"/>
</dbReference>
<dbReference type="InterPro" id="IPR029044">
    <property type="entry name" value="Nucleotide-diphossugar_trans"/>
</dbReference>
<evidence type="ECO:0000256" key="2">
    <source>
        <dbReference type="ARBA" id="ARBA00022679"/>
    </source>
</evidence>
<dbReference type="SUPFAM" id="SSF53448">
    <property type="entry name" value="Nucleotide-diphospho-sugar transferases"/>
    <property type="match status" value="1"/>
</dbReference>
<dbReference type="PANTHER" id="PTHR22916:SF51">
    <property type="entry name" value="GLYCOSYLTRANSFERASE EPSH-RELATED"/>
    <property type="match status" value="1"/>
</dbReference>
<protein>
    <submittedName>
        <fullName evidence="4">Glycosyl transferase 2 family protein</fullName>
    </submittedName>
</protein>
<dbReference type="PANTHER" id="PTHR22916">
    <property type="entry name" value="GLYCOSYLTRANSFERASE"/>
    <property type="match status" value="1"/>
</dbReference>
<sequence length="323" mass="37351">MNNPILLSIVIPVYNVELYIERCLLSCLNQDLSISQYEIILIDDGSPDSSIDKISKWLDRKNITLLTQPNSGLSVARNNGLLHAKGKYVWFVDSDDWILENCLQEIAGYMVAGIDIITFCAADFINDKFYRRFEYITGANKKIEGRDLLKRGTCQHCVPFSIYRKRFLEQNHLFFLPNIFHEDTEFSPRAYYLANHVFCINKVFYYVYHNPNSITRTFNPKKSFDLLIVSHSLSIFMLDVTPEYKSCFNNLISLSINAAINGIVTAKSEISRFIVDLTARGLYRNMLNAGKLRYKIEGLLLYLCPALLICLYKHYSSLRRIIK</sequence>
<keyword evidence="1" id="KW-0328">Glycosyltransferase</keyword>
<dbReference type="RefSeq" id="WP_147331003.1">
    <property type="nucleotide sequence ID" value="NZ_JGDM01000019.1"/>
</dbReference>
<dbReference type="PATRIC" id="fig|1339280.3.peg.1010"/>
<accession>A0A016AFM6</accession>
<evidence type="ECO:0000256" key="1">
    <source>
        <dbReference type="ARBA" id="ARBA00022676"/>
    </source>
</evidence>